<comment type="caution">
    <text evidence="6">The sequence shown here is derived from an EMBL/GenBank/DDBJ whole genome shotgun (WGS) entry which is preliminary data.</text>
</comment>
<evidence type="ECO:0000313" key="7">
    <source>
        <dbReference type="Proteomes" id="UP000179807"/>
    </source>
</evidence>
<evidence type="ECO:0000256" key="4">
    <source>
        <dbReference type="RuleBase" id="RU004273"/>
    </source>
</evidence>
<dbReference type="PROSITE" id="PS00125">
    <property type="entry name" value="SER_THR_PHOSPHATASE"/>
    <property type="match status" value="1"/>
</dbReference>
<sequence length="331" mass="37875">MIPRKKNEIDYLWKKSAMCAQGPNLSMSEDYLERIIYKFWNSELPPKNEMQSLIEESTKIFIEEPNVLDIKPPITICGDIHGQFDDLLEIFRIGGFPPSTKYLFLGDFVDRGDKGAEVLMLLCALKLKFRDQIFLLRGNHESVQVTRYYGFRDEILIKYRSESLYKAYESLFNSLPIAAKINNKIFCVHGGLAENVKTIEEIQKINRFIDIPASGPLCELLWNDPVDFECMFGQSTRNAGKTFGALATNEFISKNGISLIVRAHEPKMEGYEYCQNNRVLTLFSAPNYDPGCEPNKGAIMIVDENMGKNIIKFPSAPPLESDFENLRNFVY</sequence>
<feature type="domain" description="Serine/threonine specific protein phosphatases" evidence="5">
    <location>
        <begin position="136"/>
        <end position="141"/>
    </location>
</feature>
<accession>A0A1J4KPG2</accession>
<dbReference type="InterPro" id="IPR047129">
    <property type="entry name" value="PPA2-like"/>
</dbReference>
<dbReference type="RefSeq" id="XP_068366329.1">
    <property type="nucleotide sequence ID" value="XM_068499169.1"/>
</dbReference>
<evidence type="ECO:0000256" key="1">
    <source>
        <dbReference type="ARBA" id="ARBA00022723"/>
    </source>
</evidence>
<comment type="catalytic activity">
    <reaction evidence="4">
        <text>O-phospho-L-threonyl-[protein] + H2O = L-threonyl-[protein] + phosphate</text>
        <dbReference type="Rhea" id="RHEA:47004"/>
        <dbReference type="Rhea" id="RHEA-COMP:11060"/>
        <dbReference type="Rhea" id="RHEA-COMP:11605"/>
        <dbReference type="ChEBI" id="CHEBI:15377"/>
        <dbReference type="ChEBI" id="CHEBI:30013"/>
        <dbReference type="ChEBI" id="CHEBI:43474"/>
        <dbReference type="ChEBI" id="CHEBI:61977"/>
        <dbReference type="EC" id="3.1.3.16"/>
    </reaction>
</comment>
<dbReference type="SUPFAM" id="SSF56300">
    <property type="entry name" value="Metallo-dependent phosphatases"/>
    <property type="match status" value="1"/>
</dbReference>
<dbReference type="GO" id="GO:0004722">
    <property type="term" value="F:protein serine/threonine phosphatase activity"/>
    <property type="evidence" value="ECO:0007669"/>
    <property type="project" value="UniProtKB-EC"/>
</dbReference>
<dbReference type="PANTHER" id="PTHR45619">
    <property type="entry name" value="SERINE/THREONINE-PROTEIN PHOSPHATASE PP2A-RELATED"/>
    <property type="match status" value="1"/>
</dbReference>
<reference evidence="6" key="1">
    <citation type="submission" date="2016-10" db="EMBL/GenBank/DDBJ databases">
        <authorList>
            <person name="Benchimol M."/>
            <person name="Almeida L.G."/>
            <person name="Vasconcelos A.T."/>
            <person name="Perreira-Neves A."/>
            <person name="Rosa I.A."/>
            <person name="Tasca T."/>
            <person name="Bogo M.R."/>
            <person name="de Souza W."/>
        </authorList>
    </citation>
    <scope>NUCLEOTIDE SEQUENCE [LARGE SCALE GENOMIC DNA]</scope>
    <source>
        <strain evidence="6">K</strain>
    </source>
</reference>
<dbReference type="GO" id="GO:0046872">
    <property type="term" value="F:metal ion binding"/>
    <property type="evidence" value="ECO:0007669"/>
    <property type="project" value="UniProtKB-KW"/>
</dbReference>
<name>A0A1J4KPG2_9EUKA</name>
<gene>
    <name evidence="6" type="ORF">TRFO_16748</name>
</gene>
<evidence type="ECO:0000256" key="2">
    <source>
        <dbReference type="ARBA" id="ARBA00022801"/>
    </source>
</evidence>
<keyword evidence="2 4" id="KW-0378">Hydrolase</keyword>
<proteinExistence type="inferred from homology"/>
<dbReference type="SMART" id="SM00156">
    <property type="entry name" value="PP2Ac"/>
    <property type="match status" value="1"/>
</dbReference>
<keyword evidence="3" id="KW-0464">Manganese</keyword>
<dbReference type="AlphaFoldDB" id="A0A1J4KPG2"/>
<keyword evidence="1" id="KW-0479">Metal-binding</keyword>
<dbReference type="Gene3D" id="3.60.21.10">
    <property type="match status" value="1"/>
</dbReference>
<evidence type="ECO:0000259" key="5">
    <source>
        <dbReference type="PROSITE" id="PS00125"/>
    </source>
</evidence>
<keyword evidence="7" id="KW-1185">Reference proteome</keyword>
<dbReference type="InterPro" id="IPR006186">
    <property type="entry name" value="Ser/Thr-sp_prot-phosphatase"/>
</dbReference>
<evidence type="ECO:0000256" key="3">
    <source>
        <dbReference type="ARBA" id="ARBA00023211"/>
    </source>
</evidence>
<dbReference type="Proteomes" id="UP000179807">
    <property type="component" value="Unassembled WGS sequence"/>
</dbReference>
<dbReference type="OrthoDB" id="10381564at2759"/>
<comment type="similarity">
    <text evidence="4">Belongs to the PPP phosphatase family.</text>
</comment>
<dbReference type="EC" id="3.1.3.16" evidence="4"/>
<evidence type="ECO:0000313" key="6">
    <source>
        <dbReference type="EMBL" id="OHT13193.1"/>
    </source>
</evidence>
<organism evidence="6 7">
    <name type="scientific">Tritrichomonas foetus</name>
    <dbReference type="NCBI Taxonomy" id="1144522"/>
    <lineage>
        <taxon>Eukaryota</taxon>
        <taxon>Metamonada</taxon>
        <taxon>Parabasalia</taxon>
        <taxon>Tritrichomonadida</taxon>
        <taxon>Tritrichomonadidae</taxon>
        <taxon>Tritrichomonas</taxon>
    </lineage>
</organism>
<dbReference type="VEuPathDB" id="TrichDB:TRFO_16748"/>
<dbReference type="GeneID" id="94833873"/>
<dbReference type="PRINTS" id="PR00114">
    <property type="entry name" value="STPHPHTASE"/>
</dbReference>
<dbReference type="EMBL" id="MLAK01000546">
    <property type="protein sequence ID" value="OHT13193.1"/>
    <property type="molecule type" value="Genomic_DNA"/>
</dbReference>
<dbReference type="InterPro" id="IPR004843">
    <property type="entry name" value="Calcineurin-like_PHP"/>
</dbReference>
<protein>
    <recommendedName>
        <fullName evidence="4">Serine/threonine-protein phosphatase</fullName>
        <ecNumber evidence="4">3.1.3.16</ecNumber>
    </recommendedName>
</protein>
<dbReference type="InterPro" id="IPR029052">
    <property type="entry name" value="Metallo-depent_PP-like"/>
</dbReference>
<dbReference type="Pfam" id="PF00149">
    <property type="entry name" value="Metallophos"/>
    <property type="match status" value="1"/>
</dbReference>